<dbReference type="RefSeq" id="WP_078697276.1">
    <property type="nucleotide sequence ID" value="NZ_FUYH01000020.1"/>
</dbReference>
<dbReference type="InterPro" id="IPR008969">
    <property type="entry name" value="CarboxyPept-like_regulatory"/>
</dbReference>
<keyword evidence="2" id="KW-1185">Reference proteome</keyword>
<dbReference type="OrthoDB" id="176752at2"/>
<evidence type="ECO:0000313" key="1">
    <source>
        <dbReference type="EMBL" id="SKA96176.1"/>
    </source>
</evidence>
<dbReference type="AlphaFoldDB" id="A0A1T4Y351"/>
<dbReference type="STRING" id="1147123.SAMN05443428_12033"/>
<reference evidence="2" key="1">
    <citation type="submission" date="2017-02" db="EMBL/GenBank/DDBJ databases">
        <authorList>
            <person name="Varghese N."/>
            <person name="Submissions S."/>
        </authorList>
    </citation>
    <scope>NUCLEOTIDE SEQUENCE [LARGE SCALE GENOMIC DNA]</scope>
    <source>
        <strain evidence="2">USBA 833</strain>
    </source>
</reference>
<accession>A0A1T4Y351</accession>
<protein>
    <submittedName>
        <fullName evidence="1">Uncharacterized protein</fullName>
    </submittedName>
</protein>
<gene>
    <name evidence="1" type="ORF">SAMN05443428_12033</name>
</gene>
<dbReference type="SUPFAM" id="SSF49464">
    <property type="entry name" value="Carboxypeptidase regulatory domain-like"/>
    <property type="match status" value="1"/>
</dbReference>
<organism evidence="1 2">
    <name type="scientific">Caloramator quimbayensis</name>
    <dbReference type="NCBI Taxonomy" id="1147123"/>
    <lineage>
        <taxon>Bacteria</taxon>
        <taxon>Bacillati</taxon>
        <taxon>Bacillota</taxon>
        <taxon>Clostridia</taxon>
        <taxon>Eubacteriales</taxon>
        <taxon>Clostridiaceae</taxon>
        <taxon>Caloramator</taxon>
    </lineage>
</organism>
<name>A0A1T4Y351_9CLOT</name>
<dbReference type="EMBL" id="FUYH01000020">
    <property type="protein sequence ID" value="SKA96176.1"/>
    <property type="molecule type" value="Genomic_DNA"/>
</dbReference>
<evidence type="ECO:0000313" key="2">
    <source>
        <dbReference type="Proteomes" id="UP000190105"/>
    </source>
</evidence>
<sequence length="690" mass="77320">MFPANDALWTVYIKTALIRNVTPCWVDIVGDNSNPACYYYLNDAAVSPREIAFRMRLNGNPLSNNPNKYELKEFIWGVQIVDMNNSVLFSVYVNATTDNYALEVWDSTNTKIYSTPIVLNSPETANDNVRVRSAGTVFPCGGPTIPDEDFFLDFRVPVSAFTGFDFDTDTYKLCYFTSTQENVINKDYECGGLINKPEGAALCVSKHIESGPSIICACSTAIWVLHVVIENCGDVDLTNVVLTDTINSEIASNATIVLMPNVGPILVGNQITWNIGTLEAGEKQTLGIEITGYFDTPGHKIFDEGEVDCDELDPIPFKDVGIDVIKSTDKLIVQKSIIEGPDKVSLCDIETWKLRIYLKNTCEADLAAFSVFDEINCNFSLEDSIELTPSKGIAFADGKKIYWDIELLRSNEEATLEITLKGFFTKEGLNIFNKGYVYSDCIGEFPFEDEGIEVFAKEITDIIDIDGKIQDLKTGQLLDDVLATIYDNKCNKIRVETFDKRYNINLKAGTYIIKFSKEGYVDKILIVVLQSDMDIYFDIKMLKRAAVVCNADVANKDLYLSIIKERIDADVVFSKSTCINTKAQIENLCDVIENIETNTVCSSKLLINFTVEKNIVYKLNSEKNLKYEDYDFNVCIPIDGNIDGCSFVYNYKSNGNYYCKDGNIVYNIAYIKFNGYFVCDSDVLVNGADE</sequence>
<dbReference type="Proteomes" id="UP000190105">
    <property type="component" value="Unassembled WGS sequence"/>
</dbReference>
<proteinExistence type="predicted"/>